<dbReference type="InterPro" id="IPR029033">
    <property type="entry name" value="His_PPase_superfam"/>
</dbReference>
<feature type="binding site" evidence="1">
    <location>
        <position position="58"/>
    </location>
    <ligand>
        <name>substrate</name>
    </ligand>
</feature>
<dbReference type="InterPro" id="IPR013078">
    <property type="entry name" value="His_Pase_superF_clade-1"/>
</dbReference>
<accession>F7ZL68</accession>
<dbReference type="CDD" id="cd07067">
    <property type="entry name" value="HP_PGM_like"/>
    <property type="match status" value="1"/>
</dbReference>
<evidence type="ECO:0000313" key="2">
    <source>
        <dbReference type="EMBL" id="AEI95274.1"/>
    </source>
</evidence>
<dbReference type="SUPFAM" id="SSF53254">
    <property type="entry name" value="Phosphoglycerate mutase-like"/>
    <property type="match status" value="1"/>
</dbReference>
<protein>
    <submittedName>
        <fullName evidence="2">Phosphogylcerate mutase-like protein</fullName>
    </submittedName>
</protein>
<dbReference type="EMBL" id="CP002623">
    <property type="protein sequence ID" value="AEI95274.1"/>
    <property type="molecule type" value="Genomic_DNA"/>
</dbReference>
<dbReference type="Gene3D" id="3.40.50.1240">
    <property type="entry name" value="Phosphoglycerate mutase-like"/>
    <property type="match status" value="1"/>
</dbReference>
<proteinExistence type="predicted"/>
<dbReference type="HOGENOM" id="CLU_084603_2_1_5"/>
<dbReference type="Proteomes" id="UP000001353">
    <property type="component" value="Chromosome"/>
</dbReference>
<name>F7ZL68_ROSLO</name>
<gene>
    <name evidence="2" type="ordered locus">RLO149_c033330</name>
</gene>
<dbReference type="Pfam" id="PF00300">
    <property type="entry name" value="His_Phos_1"/>
    <property type="match status" value="1"/>
</dbReference>
<feature type="binding site" evidence="1">
    <location>
        <begin position="8"/>
        <end position="15"/>
    </location>
    <ligand>
        <name>substrate</name>
    </ligand>
</feature>
<dbReference type="SMART" id="SM00855">
    <property type="entry name" value="PGAM"/>
    <property type="match status" value="1"/>
</dbReference>
<dbReference type="eggNOG" id="COG2062">
    <property type="taxonomic scope" value="Bacteria"/>
</dbReference>
<dbReference type="AlphaFoldDB" id="F7ZL68"/>
<sequence length="165" mass="18473">MLRLILMRHAKSDWNHIGTADHDRPLNKRGRRAASALGDWLRAQGHVPDEVMCSSAERTGQTLMGLQITPAPQTRFIRALYLAEPRVMIETLHEAKGNCVLMIGHNHGICEFASLLVESPPVHERFADFPTGATLVCDFDVGSWQEVGWHQGRVIDFIVPRELTG</sequence>
<evidence type="ECO:0000256" key="1">
    <source>
        <dbReference type="PIRSR" id="PIRSR613078-2"/>
    </source>
</evidence>
<organism evidence="2 3">
    <name type="scientific">Roseobacter litoralis (strain ATCC 49566 / DSM 6996 / JCM 21268 / NBRC 15278 / OCh 149)</name>
    <dbReference type="NCBI Taxonomy" id="391595"/>
    <lineage>
        <taxon>Bacteria</taxon>
        <taxon>Pseudomonadati</taxon>
        <taxon>Pseudomonadota</taxon>
        <taxon>Alphaproteobacteria</taxon>
        <taxon>Rhodobacterales</taxon>
        <taxon>Roseobacteraceae</taxon>
        <taxon>Roseobacter</taxon>
    </lineage>
</organism>
<evidence type="ECO:0000313" key="3">
    <source>
        <dbReference type="Proteomes" id="UP000001353"/>
    </source>
</evidence>
<dbReference type="OrthoDB" id="9810154at2"/>
<dbReference type="PANTHER" id="PTHR47623:SF1">
    <property type="entry name" value="OS09G0287300 PROTEIN"/>
    <property type="match status" value="1"/>
</dbReference>
<reference evidence="2 3" key="1">
    <citation type="journal article" date="2011" name="BMC Genomics">
        <title>Comparative genome analysis and genome-guided physiological analysis of Roseobacter litoralis.</title>
        <authorList>
            <person name="Kalhoefer D."/>
            <person name="Thole S."/>
            <person name="Voget S."/>
            <person name="Lehmann R."/>
            <person name="Liesegang H."/>
            <person name="Wollher A."/>
            <person name="Daniel R."/>
            <person name="Simon M."/>
            <person name="Brinkhoff T."/>
        </authorList>
    </citation>
    <scope>NUCLEOTIDE SEQUENCE [LARGE SCALE GENOMIC DNA]</scope>
    <source>
        <strain evidence="3">ATCC 49566 / DSM 6996 / JCM 21268 / NBRC 15278 / OCh 149</strain>
    </source>
</reference>
<dbReference type="RefSeq" id="WP_013963177.1">
    <property type="nucleotide sequence ID" value="NC_015730.1"/>
</dbReference>
<dbReference type="KEGG" id="rli:RLO149_c033330"/>
<dbReference type="PANTHER" id="PTHR47623">
    <property type="entry name" value="OS09G0287300 PROTEIN"/>
    <property type="match status" value="1"/>
</dbReference>
<dbReference type="STRING" id="391595.RLO149_c033330"/>
<keyword evidence="3" id="KW-1185">Reference proteome</keyword>